<evidence type="ECO:0000313" key="3">
    <source>
        <dbReference type="Proteomes" id="UP001066276"/>
    </source>
</evidence>
<dbReference type="EMBL" id="JANPWB010000014">
    <property type="protein sequence ID" value="KAJ1096663.1"/>
    <property type="molecule type" value="Genomic_DNA"/>
</dbReference>
<evidence type="ECO:0000313" key="2">
    <source>
        <dbReference type="EMBL" id="KAJ1096663.1"/>
    </source>
</evidence>
<dbReference type="AlphaFoldDB" id="A0AAV7M464"/>
<protein>
    <submittedName>
        <fullName evidence="2">Uncharacterized protein</fullName>
    </submittedName>
</protein>
<dbReference type="Proteomes" id="UP001066276">
    <property type="component" value="Chromosome 10"/>
</dbReference>
<name>A0AAV7M464_PLEWA</name>
<organism evidence="2 3">
    <name type="scientific">Pleurodeles waltl</name>
    <name type="common">Iberian ribbed newt</name>
    <dbReference type="NCBI Taxonomy" id="8319"/>
    <lineage>
        <taxon>Eukaryota</taxon>
        <taxon>Metazoa</taxon>
        <taxon>Chordata</taxon>
        <taxon>Craniata</taxon>
        <taxon>Vertebrata</taxon>
        <taxon>Euteleostomi</taxon>
        <taxon>Amphibia</taxon>
        <taxon>Batrachia</taxon>
        <taxon>Caudata</taxon>
        <taxon>Salamandroidea</taxon>
        <taxon>Salamandridae</taxon>
        <taxon>Pleurodelinae</taxon>
        <taxon>Pleurodeles</taxon>
    </lineage>
</organism>
<reference evidence="2" key="1">
    <citation type="journal article" date="2022" name="bioRxiv">
        <title>Sequencing and chromosome-scale assembly of the giantPleurodeles waltlgenome.</title>
        <authorList>
            <person name="Brown T."/>
            <person name="Elewa A."/>
            <person name="Iarovenko S."/>
            <person name="Subramanian E."/>
            <person name="Araus A.J."/>
            <person name="Petzold A."/>
            <person name="Susuki M."/>
            <person name="Suzuki K.-i.T."/>
            <person name="Hayashi T."/>
            <person name="Toyoda A."/>
            <person name="Oliveira C."/>
            <person name="Osipova E."/>
            <person name="Leigh N.D."/>
            <person name="Simon A."/>
            <person name="Yun M.H."/>
        </authorList>
    </citation>
    <scope>NUCLEOTIDE SEQUENCE</scope>
    <source>
        <strain evidence="2">20211129_DDA</strain>
        <tissue evidence="2">Liver</tissue>
    </source>
</reference>
<evidence type="ECO:0000256" key="1">
    <source>
        <dbReference type="SAM" id="MobiDB-lite"/>
    </source>
</evidence>
<accession>A0AAV7M464</accession>
<proteinExistence type="predicted"/>
<sequence length="282" mass="30138">MNRVSWAVLSEVKGGDEAAEWNRKSEKGGRDLVKDMPSAAPPRILPALCEVVFIPVFARLHVLIGVRCSLCGEGGGGRGGAEPGSLWHGALVPEGADPPRMALHRLEQGVRLRLRQGGQGFMEGASGAQRITGRPRRLPLLCPRRPSGLLAGPQPRRFSARALQTERGGRSDAFSVLRRHKQTLIRRSVTHGGVGGSSTGPAGVGGTATGAFRLQRSTTPASSRGEARKQTGVRRQGRAAGMCSDETGANTRDPSWKGMWPRSHLPPALHLQATSLRDLRDP</sequence>
<comment type="caution">
    <text evidence="2">The sequence shown here is derived from an EMBL/GenBank/DDBJ whole genome shotgun (WGS) entry which is preliminary data.</text>
</comment>
<feature type="region of interest" description="Disordered" evidence="1">
    <location>
        <begin position="215"/>
        <end position="282"/>
    </location>
</feature>
<gene>
    <name evidence="2" type="ORF">NDU88_001798</name>
</gene>
<keyword evidence="3" id="KW-1185">Reference proteome</keyword>